<name>A0AA36Y3S3_9FIRM</name>
<evidence type="ECO:0000256" key="8">
    <source>
        <dbReference type="ARBA" id="ARBA00023154"/>
    </source>
</evidence>
<dbReference type="Gene3D" id="3.20.20.70">
    <property type="entry name" value="Aldolase class I"/>
    <property type="match status" value="1"/>
</dbReference>
<proteinExistence type="inferred from homology"/>
<evidence type="ECO:0000256" key="13">
    <source>
        <dbReference type="PIRNR" id="PIRNR001365"/>
    </source>
</evidence>
<dbReference type="GO" id="GO:0008840">
    <property type="term" value="F:4-hydroxy-tetrahydrodipicolinate synthase activity"/>
    <property type="evidence" value="ECO:0007669"/>
    <property type="project" value="UniProtKB-UniRule"/>
</dbReference>
<dbReference type="RefSeq" id="WP_009533671.1">
    <property type="nucleotide sequence ID" value="NZ_JH590864.1"/>
</dbReference>
<feature type="active site" description="Schiff-base intermediate with substrate" evidence="12 14">
    <location>
        <position position="165"/>
    </location>
</feature>
<keyword evidence="5 12" id="KW-0963">Cytoplasm</keyword>
<evidence type="ECO:0000256" key="14">
    <source>
        <dbReference type="PIRSR" id="PIRSR001365-1"/>
    </source>
</evidence>
<sequence length="296" mass="32229">MESIFEGSGVALITPMNDDLTVNYEKLEELIEEQIAEGTDALIACGTTGEASTLTHEEHLKVIQRSVEIVNHRIPVVAGSGSNSTDTAVEMSIEAEKYGSDALLLVSPYYNKATQKGLIHHYTEIANAVKLPCLLYNIPSRTGLTIQPETAAYLGKNVPNIVGMKEASGNFTNILRTLEFLDGHDFDLYSGNDDQIIPLMSLGAKGVISVLACVVPRKTHELCRAMLDGDVKKAAAMQIEAAELIHQLFIEVNPIPVKTALNLMGKEVGPLRLPLCEMEPEHLESLKSAMKEYGIL</sequence>
<dbReference type="GO" id="GO:0009089">
    <property type="term" value="P:lysine biosynthetic process via diaminopimelate"/>
    <property type="evidence" value="ECO:0007669"/>
    <property type="project" value="UniProtKB-UniRule"/>
</dbReference>
<feature type="binding site" evidence="12 15">
    <location>
        <position position="48"/>
    </location>
    <ligand>
        <name>pyruvate</name>
        <dbReference type="ChEBI" id="CHEBI:15361"/>
    </ligand>
</feature>
<keyword evidence="6 12" id="KW-0028">Amino-acid biosynthesis</keyword>
<feature type="site" description="Part of a proton relay during catalysis" evidence="12">
    <location>
        <position position="110"/>
    </location>
</feature>
<dbReference type="EMBL" id="AGEL01000014">
    <property type="protein sequence ID" value="EHO15942.1"/>
    <property type="molecule type" value="Genomic_DNA"/>
</dbReference>
<evidence type="ECO:0000256" key="12">
    <source>
        <dbReference type="HAMAP-Rule" id="MF_00418"/>
    </source>
</evidence>
<keyword evidence="9 12" id="KW-0456">Lyase</keyword>
<dbReference type="Proteomes" id="UP000018466">
    <property type="component" value="Unassembled WGS sequence"/>
</dbReference>
<evidence type="ECO:0000256" key="10">
    <source>
        <dbReference type="ARBA" id="ARBA00023270"/>
    </source>
</evidence>
<dbReference type="InterPro" id="IPR005263">
    <property type="entry name" value="DapA"/>
</dbReference>
<comment type="subcellular location">
    <subcellularLocation>
        <location evidence="12">Cytoplasm</location>
    </subcellularLocation>
</comment>
<keyword evidence="7 12" id="KW-0220">Diaminopimelate biosynthesis</keyword>
<comment type="subunit">
    <text evidence="12">Homotetramer; dimer of dimers.</text>
</comment>
<dbReference type="CDD" id="cd00950">
    <property type="entry name" value="DHDPS"/>
    <property type="match status" value="1"/>
</dbReference>
<reference evidence="16 17" key="1">
    <citation type="submission" date="2011-10" db="EMBL/GenBank/DDBJ databases">
        <title>The Genome Sequence of Lachnospiraceae bacterium ACC2.</title>
        <authorList>
            <consortium name="The Broad Institute Genome Sequencing Platform"/>
            <person name="Earl A."/>
            <person name="Ward D."/>
            <person name="Feldgarden M."/>
            <person name="Gevers D."/>
            <person name="Sizova M."/>
            <person name="Hazen A."/>
            <person name="Epstein S."/>
            <person name="Young S.K."/>
            <person name="Zeng Q."/>
            <person name="Gargeya S."/>
            <person name="Fitzgerald M."/>
            <person name="Haas B."/>
            <person name="Abouelleil A."/>
            <person name="Alvarado L."/>
            <person name="Arachchi H.M."/>
            <person name="Berlin A."/>
            <person name="Brown A."/>
            <person name="Chapman S.B."/>
            <person name="Chen Z."/>
            <person name="Dunbar C."/>
            <person name="Freedman E."/>
            <person name="Gearin G."/>
            <person name="Goldberg J."/>
            <person name="Griggs A."/>
            <person name="Gujja S."/>
            <person name="Heiman D."/>
            <person name="Howarth C."/>
            <person name="Larson L."/>
            <person name="Lui A."/>
            <person name="MacDonald P.J.P."/>
            <person name="Montmayeur A."/>
            <person name="Murphy C."/>
            <person name="Neiman D."/>
            <person name="Pearson M."/>
            <person name="Priest M."/>
            <person name="Roberts A."/>
            <person name="Saif S."/>
            <person name="Shea T."/>
            <person name="Shenoy N."/>
            <person name="Sisk P."/>
            <person name="Stolte C."/>
            <person name="Sykes S."/>
            <person name="Wortman J."/>
            <person name="Nusbaum C."/>
            <person name="Birren B."/>
        </authorList>
    </citation>
    <scope>NUCLEOTIDE SEQUENCE [LARGE SCALE GENOMIC DNA]</scope>
    <source>
        <strain evidence="16 17">ACC2</strain>
    </source>
</reference>
<dbReference type="PANTHER" id="PTHR12128">
    <property type="entry name" value="DIHYDRODIPICOLINATE SYNTHASE"/>
    <property type="match status" value="1"/>
</dbReference>
<feature type="binding site" evidence="12 15">
    <location>
        <position position="208"/>
    </location>
    <ligand>
        <name>pyruvate</name>
        <dbReference type="ChEBI" id="CHEBI:15361"/>
    </ligand>
</feature>
<gene>
    <name evidence="12" type="primary">dapA</name>
    <name evidence="16" type="ORF">HMPREF9623_01853</name>
</gene>
<evidence type="ECO:0000256" key="6">
    <source>
        <dbReference type="ARBA" id="ARBA00022605"/>
    </source>
</evidence>
<evidence type="ECO:0000256" key="7">
    <source>
        <dbReference type="ARBA" id="ARBA00022915"/>
    </source>
</evidence>
<dbReference type="PANTHER" id="PTHR12128:SF66">
    <property type="entry name" value="4-HYDROXY-2-OXOGLUTARATE ALDOLASE, MITOCHONDRIAL"/>
    <property type="match status" value="1"/>
</dbReference>
<evidence type="ECO:0000256" key="4">
    <source>
        <dbReference type="ARBA" id="ARBA00012086"/>
    </source>
</evidence>
<evidence type="ECO:0000256" key="3">
    <source>
        <dbReference type="ARBA" id="ARBA00007592"/>
    </source>
</evidence>
<keyword evidence="10 12" id="KW-0704">Schiff base</keyword>
<keyword evidence="8 12" id="KW-0457">Lysine biosynthesis</keyword>
<evidence type="ECO:0000256" key="9">
    <source>
        <dbReference type="ARBA" id="ARBA00023239"/>
    </source>
</evidence>
<keyword evidence="17" id="KW-1185">Reference proteome</keyword>
<evidence type="ECO:0000313" key="16">
    <source>
        <dbReference type="EMBL" id="EHO15942.1"/>
    </source>
</evidence>
<feature type="site" description="Part of a proton relay during catalysis" evidence="12">
    <location>
        <position position="47"/>
    </location>
</feature>
<comment type="function">
    <text evidence="1 12">Catalyzes the condensation of (S)-aspartate-beta-semialdehyde [(S)-ASA] and pyruvate to 4-hydroxy-tetrahydrodipicolinate (HTPA).</text>
</comment>
<comment type="caution">
    <text evidence="16">The sequence shown here is derived from an EMBL/GenBank/DDBJ whole genome shotgun (WGS) entry which is preliminary data.</text>
</comment>
<evidence type="ECO:0000256" key="1">
    <source>
        <dbReference type="ARBA" id="ARBA00003294"/>
    </source>
</evidence>
<dbReference type="AlphaFoldDB" id="A0AA36Y3S3"/>
<dbReference type="InterPro" id="IPR013785">
    <property type="entry name" value="Aldolase_TIM"/>
</dbReference>
<dbReference type="PROSITE" id="PS00665">
    <property type="entry name" value="DHDPS_1"/>
    <property type="match status" value="1"/>
</dbReference>
<evidence type="ECO:0000256" key="2">
    <source>
        <dbReference type="ARBA" id="ARBA00005120"/>
    </source>
</evidence>
<dbReference type="InterPro" id="IPR020625">
    <property type="entry name" value="Schiff_base-form_aldolases_AS"/>
</dbReference>
<comment type="catalytic activity">
    <reaction evidence="11 12">
        <text>L-aspartate 4-semialdehyde + pyruvate = (2S,4S)-4-hydroxy-2,3,4,5-tetrahydrodipicolinate + H2O + H(+)</text>
        <dbReference type="Rhea" id="RHEA:34171"/>
        <dbReference type="ChEBI" id="CHEBI:15361"/>
        <dbReference type="ChEBI" id="CHEBI:15377"/>
        <dbReference type="ChEBI" id="CHEBI:15378"/>
        <dbReference type="ChEBI" id="CHEBI:67139"/>
        <dbReference type="ChEBI" id="CHEBI:537519"/>
        <dbReference type="EC" id="4.3.3.7"/>
    </reaction>
</comment>
<dbReference type="SUPFAM" id="SSF51569">
    <property type="entry name" value="Aldolase"/>
    <property type="match status" value="1"/>
</dbReference>
<comment type="pathway">
    <text evidence="2 12">Amino-acid biosynthesis; L-lysine biosynthesis via DAP pathway; (S)-tetrahydrodipicolinate from L-aspartate: step 3/4.</text>
</comment>
<dbReference type="GO" id="GO:0019877">
    <property type="term" value="P:diaminopimelate biosynthetic process"/>
    <property type="evidence" value="ECO:0007669"/>
    <property type="project" value="UniProtKB-UniRule"/>
</dbReference>
<dbReference type="PROSITE" id="PS00666">
    <property type="entry name" value="DHDPS_2"/>
    <property type="match status" value="1"/>
</dbReference>
<evidence type="ECO:0000256" key="15">
    <source>
        <dbReference type="PIRSR" id="PIRSR001365-2"/>
    </source>
</evidence>
<comment type="caution">
    <text evidence="12">Was originally thought to be a dihydrodipicolinate synthase (DHDPS), catalyzing the condensation of (S)-aspartate-beta-semialdehyde [(S)-ASA] and pyruvate to dihydrodipicolinate (DHDP). However, it was shown in E.coli that the product of the enzymatic reaction is not dihydrodipicolinate but in fact (4S)-4-hydroxy-2,3,4,5-tetrahydro-(2S)-dipicolinic acid (HTPA), and that the consecutive dehydration reaction leading to DHDP is not spontaneous but catalyzed by DapB.</text>
</comment>
<organism evidence="16 17">
    <name type="scientific">Stomatobaculum longum</name>
    <dbReference type="NCBI Taxonomy" id="796942"/>
    <lineage>
        <taxon>Bacteria</taxon>
        <taxon>Bacillati</taxon>
        <taxon>Bacillota</taxon>
        <taxon>Clostridia</taxon>
        <taxon>Lachnospirales</taxon>
        <taxon>Lachnospiraceae</taxon>
        <taxon>Stomatobaculum</taxon>
    </lineage>
</organism>
<dbReference type="InterPro" id="IPR002220">
    <property type="entry name" value="DapA-like"/>
</dbReference>
<dbReference type="Pfam" id="PF00701">
    <property type="entry name" value="DHDPS"/>
    <property type="match status" value="1"/>
</dbReference>
<feature type="active site" description="Proton donor/acceptor" evidence="12 14">
    <location>
        <position position="136"/>
    </location>
</feature>
<dbReference type="SMART" id="SM01130">
    <property type="entry name" value="DHDPS"/>
    <property type="match status" value="1"/>
</dbReference>
<evidence type="ECO:0000256" key="5">
    <source>
        <dbReference type="ARBA" id="ARBA00022490"/>
    </source>
</evidence>
<dbReference type="PIRSF" id="PIRSF001365">
    <property type="entry name" value="DHDPS"/>
    <property type="match status" value="1"/>
</dbReference>
<accession>A0AA36Y3S3</accession>
<evidence type="ECO:0000256" key="11">
    <source>
        <dbReference type="ARBA" id="ARBA00047836"/>
    </source>
</evidence>
<dbReference type="GeneID" id="86941573"/>
<dbReference type="PRINTS" id="PR00146">
    <property type="entry name" value="DHPICSNTHASE"/>
</dbReference>
<dbReference type="GO" id="GO:0005829">
    <property type="term" value="C:cytosol"/>
    <property type="evidence" value="ECO:0007669"/>
    <property type="project" value="TreeGrafter"/>
</dbReference>
<protein>
    <recommendedName>
        <fullName evidence="4 12">4-hydroxy-tetrahydrodipicolinate synthase</fullName>
        <shortName evidence="12">HTPA synthase</shortName>
        <ecNumber evidence="4 12">4.3.3.7</ecNumber>
    </recommendedName>
</protein>
<dbReference type="NCBIfam" id="TIGR00674">
    <property type="entry name" value="dapA"/>
    <property type="match status" value="1"/>
</dbReference>
<evidence type="ECO:0000313" key="17">
    <source>
        <dbReference type="Proteomes" id="UP000018466"/>
    </source>
</evidence>
<comment type="similarity">
    <text evidence="3 12 13">Belongs to the DapA family.</text>
</comment>
<dbReference type="HAMAP" id="MF_00418">
    <property type="entry name" value="DapA"/>
    <property type="match status" value="1"/>
</dbReference>
<dbReference type="InterPro" id="IPR020624">
    <property type="entry name" value="Schiff_base-form_aldolases_CS"/>
</dbReference>
<dbReference type="EC" id="4.3.3.7" evidence="4 12"/>